<keyword evidence="1" id="KW-1133">Transmembrane helix</keyword>
<protein>
    <submittedName>
        <fullName evidence="2">DUF1385 domain-containing protein</fullName>
    </submittedName>
</protein>
<evidence type="ECO:0000256" key="1">
    <source>
        <dbReference type="SAM" id="Phobius"/>
    </source>
</evidence>
<dbReference type="Pfam" id="PF07136">
    <property type="entry name" value="DUF1385"/>
    <property type="match status" value="1"/>
</dbReference>
<feature type="transmembrane region" description="Helical" evidence="1">
    <location>
        <begin position="251"/>
        <end position="270"/>
    </location>
</feature>
<dbReference type="InterPro" id="IPR010787">
    <property type="entry name" value="DUF1385"/>
</dbReference>
<name>A0ABR7HS34_9FIRM</name>
<feature type="transmembrane region" description="Helical" evidence="1">
    <location>
        <begin position="224"/>
        <end position="245"/>
    </location>
</feature>
<sequence length="327" mass="36559">MAEEKQHSSCGSTFKTMIGGQALIEGIMMMGPEKKAVVVRKPDGTLEEQVSDRVLIKDKYPILGLPLLRGVFNFGSSMANGVKALMFSAEFYGDEEEEEEPSKFEQWLERRLGSEAMYSMIVTLAVILGMAFSVGLFILLPTAVVGGLGLLVQDMPMWVRNVLEGVVRVIIFVGYLVLCSKTKDIHRVFQYHGAEHKTIFCYEAGLPLTVENVRKQPRHHPRCGTSFLFVVIVVAILLSSFVFSFVEVTNVFARMGIHLLLLPVVVSLTYEINRLVGRYDNALTRVMTAPGLWLQNYTTFEPDDSMIEVGIRSLELVLPSEKGKDAW</sequence>
<dbReference type="PANTHER" id="PTHR42867:SF1">
    <property type="entry name" value="MEMBRANE PROTEIN-RELATED"/>
    <property type="match status" value="1"/>
</dbReference>
<proteinExistence type="predicted"/>
<keyword evidence="1" id="KW-0472">Membrane</keyword>
<dbReference type="Proteomes" id="UP000660021">
    <property type="component" value="Unassembled WGS sequence"/>
</dbReference>
<organism evidence="2 3">
    <name type="scientific">Pseudoflavonifractor hominis</name>
    <dbReference type="NCBI Taxonomy" id="2763059"/>
    <lineage>
        <taxon>Bacteria</taxon>
        <taxon>Bacillati</taxon>
        <taxon>Bacillota</taxon>
        <taxon>Clostridia</taxon>
        <taxon>Eubacteriales</taxon>
        <taxon>Oscillospiraceae</taxon>
        <taxon>Pseudoflavonifractor</taxon>
    </lineage>
</organism>
<feature type="transmembrane region" description="Helical" evidence="1">
    <location>
        <begin position="158"/>
        <end position="178"/>
    </location>
</feature>
<accession>A0ABR7HS34</accession>
<dbReference type="PANTHER" id="PTHR42867">
    <property type="entry name" value="MEMBRANE PROTEIN-RELATED"/>
    <property type="match status" value="1"/>
</dbReference>
<dbReference type="EMBL" id="JACOPR010000003">
    <property type="protein sequence ID" value="MBC5730308.1"/>
    <property type="molecule type" value="Genomic_DNA"/>
</dbReference>
<evidence type="ECO:0000313" key="2">
    <source>
        <dbReference type="EMBL" id="MBC5730308.1"/>
    </source>
</evidence>
<reference evidence="2 3" key="1">
    <citation type="submission" date="2020-08" db="EMBL/GenBank/DDBJ databases">
        <title>Genome public.</title>
        <authorList>
            <person name="Liu C."/>
            <person name="Sun Q."/>
        </authorList>
    </citation>
    <scope>NUCLEOTIDE SEQUENCE [LARGE SCALE GENOMIC DNA]</scope>
    <source>
        <strain evidence="2 3">New-38</strain>
    </source>
</reference>
<evidence type="ECO:0000313" key="3">
    <source>
        <dbReference type="Proteomes" id="UP000660021"/>
    </source>
</evidence>
<feature type="transmembrane region" description="Helical" evidence="1">
    <location>
        <begin position="116"/>
        <end position="138"/>
    </location>
</feature>
<comment type="caution">
    <text evidence="2">The sequence shown here is derived from an EMBL/GenBank/DDBJ whole genome shotgun (WGS) entry which is preliminary data.</text>
</comment>
<dbReference type="RefSeq" id="WP_180956691.1">
    <property type="nucleotide sequence ID" value="NZ_JACOPR010000003.1"/>
</dbReference>
<keyword evidence="1" id="KW-0812">Transmembrane</keyword>
<gene>
    <name evidence="2" type="ORF">H8S34_05600</name>
</gene>
<keyword evidence="3" id="KW-1185">Reference proteome</keyword>